<keyword evidence="2" id="KW-0813">Transport</keyword>
<feature type="domain" description="TRAPPC10/Trs130 N-terminal" evidence="6">
    <location>
        <begin position="206"/>
        <end position="391"/>
    </location>
</feature>
<dbReference type="GO" id="GO:1990071">
    <property type="term" value="C:TRAPPII protein complex"/>
    <property type="evidence" value="ECO:0007669"/>
    <property type="project" value="InterPro"/>
</dbReference>
<reference evidence="8" key="1">
    <citation type="submission" date="2023-02" db="EMBL/GenBank/DDBJ databases">
        <title>Mating type loci evolution in Malassezia.</title>
        <authorList>
            <person name="Coelho M.A."/>
        </authorList>
    </citation>
    <scope>NUCLEOTIDE SEQUENCE</scope>
    <source>
        <strain evidence="8">CBS 14136</strain>
    </source>
</reference>
<dbReference type="GO" id="GO:0006891">
    <property type="term" value="P:intra-Golgi vesicle-mediated transport"/>
    <property type="evidence" value="ECO:0007669"/>
    <property type="project" value="TreeGrafter"/>
</dbReference>
<evidence type="ECO:0000259" key="7">
    <source>
        <dbReference type="Pfam" id="PF23274"/>
    </source>
</evidence>
<dbReference type="PANTHER" id="PTHR13251:SF3">
    <property type="entry name" value="TRAFFICKING PROTEIN PARTICLE COMPLEX SUBUNIT 10"/>
    <property type="match status" value="1"/>
</dbReference>
<gene>
    <name evidence="8" type="ORF">MPSI1_000783</name>
</gene>
<evidence type="ECO:0000256" key="2">
    <source>
        <dbReference type="ARBA" id="ARBA00022448"/>
    </source>
</evidence>
<dbReference type="Proteomes" id="UP001214628">
    <property type="component" value="Chromosome 1"/>
</dbReference>
<proteinExistence type="predicted"/>
<evidence type="ECO:0000256" key="1">
    <source>
        <dbReference type="ARBA" id="ARBA00004555"/>
    </source>
</evidence>
<feature type="domain" description="TRAPPC10/Trs130 N-terminal" evidence="6">
    <location>
        <begin position="66"/>
        <end position="147"/>
    </location>
</feature>
<dbReference type="InterPro" id="IPR055505">
    <property type="entry name" value="DUF7077"/>
</dbReference>
<keyword evidence="9" id="KW-1185">Reference proteome</keyword>
<keyword evidence="3" id="KW-0333">Golgi apparatus</keyword>
<feature type="domain" description="DUF7077" evidence="7">
    <location>
        <begin position="783"/>
        <end position="889"/>
    </location>
</feature>
<feature type="region of interest" description="Disordered" evidence="4">
    <location>
        <begin position="1202"/>
        <end position="1238"/>
    </location>
</feature>
<dbReference type="Pfam" id="PF12584">
    <property type="entry name" value="TRAPPC10"/>
    <property type="match status" value="1"/>
</dbReference>
<evidence type="ECO:0000313" key="8">
    <source>
        <dbReference type="EMBL" id="WFD42144.1"/>
    </source>
</evidence>
<dbReference type="InterPro" id="IPR045126">
    <property type="entry name" value="TRAPPC10/Trs130"/>
</dbReference>
<evidence type="ECO:0000256" key="3">
    <source>
        <dbReference type="ARBA" id="ARBA00023034"/>
    </source>
</evidence>
<evidence type="ECO:0000259" key="5">
    <source>
        <dbReference type="Pfam" id="PF12584"/>
    </source>
</evidence>
<comment type="subcellular location">
    <subcellularLocation>
        <location evidence="1">Golgi apparatus</location>
    </subcellularLocation>
</comment>
<dbReference type="EMBL" id="CP118375">
    <property type="protein sequence ID" value="WFD42144.1"/>
    <property type="molecule type" value="Genomic_DNA"/>
</dbReference>
<dbReference type="InterPro" id="IPR022233">
    <property type="entry name" value="TRAPPC10/Trs130_C"/>
</dbReference>
<evidence type="ECO:0000259" key="6">
    <source>
        <dbReference type="Pfam" id="PF23036"/>
    </source>
</evidence>
<dbReference type="GO" id="GO:0034498">
    <property type="term" value="P:early endosome to Golgi transport"/>
    <property type="evidence" value="ECO:0007669"/>
    <property type="project" value="TreeGrafter"/>
</dbReference>
<accession>A0AAF0F840</accession>
<dbReference type="GO" id="GO:0005829">
    <property type="term" value="C:cytosol"/>
    <property type="evidence" value="ECO:0007669"/>
    <property type="project" value="GOC"/>
</dbReference>
<feature type="domain" description="TRAPPC10/Trs130 C-terminal" evidence="5">
    <location>
        <begin position="1134"/>
        <end position="1309"/>
    </location>
</feature>
<sequence>MSDAPEVRPIRITYATHSSPQAGAILPHVVALMRQQFPLRNLHWRPSPATRSLRPLSTRASGAVSQSQHSIRTLQMLPIDLVPIQTPIDRRDTTLARTPFVHLFFVACNDNDLYRSKIRSEIRNWIASLPSYMPQDFAKLRIRNEDGREVPAAIEPEFLIVLVPTMAESSSSPSASIGSGSHPAIASSYQAHSSSTKGPMGRFYNMNKGNILEKLKADFNSSLHERVVHLPKLPGTSSPAATNDPVLWIELMARMKECVANTFCSLVELQDRSIAQYDSHYRQPNWSFCGSLSCTEQLIEILEGVSLLEDSLALYQELSQRLSAGLADGSATFERIGGDEPGDDSLLLLGPLRKPYHRLLEQGTISLFDLHCYLYAQQAMLLGTMGHVIKVLHATPNFIASIAHLFSVHGVQGLPKFFVEAWSFSVSLDAVEQSQAWLVEQTSEEGEDPSQLPVFHAAKAELLELAIRQLLRIGVLTGQLPDQDPFSMACNSSLDYSNASGASLSRKELAEAMKSRDVFDVQLRNLIQRALLSASLGKQSSRVFRLKYLLGCLDIVRGSHASALLLFDQLLETDSRTSWGSWIAAVHAERVACLRSLNRDNGSEWLDANLAALRSICATRSSSLYSQPLDEEKILHCIQSSSDELECDATFTGYNGFSVQLRNTRALRDPSDDGAWLEVAVYSHLNFPLTVSRIGVCIANYQQTQLWFESETLTLQPGPNQCHVFCPIPAQGFFHIQTIQLQVSQHFVLEQLGQSALSLTNLADAQQYEYSRFRVFLPADGDSTDVKAFPQTHVRLDAPRCAVLEVRSGRNNLKASLTIESSEGTIIDTKAPFAMHSDFPETQMNCNGNTIELKNMMRNTVCRIEVPFTSVPKSGRSELFATLRYFTQQSHAGKERVLHRRIPISLALPFGIHIQDYFRLHKILSKLTLEASLGHFARISIPQVIAPSNAPLDIQMPSAQPSLLTPDHPSSVLFQFSLKEHACRSGNNEPFRLTVAYRGLKEETFGLVISELANVPSLSELDIGTLRLLIDALGQVLTGKLVLSQYAWTNRLDLGVFHIEDWSMHIQQWGWSKNSTQMHKILALLTTLFQRLETTTLSPDASTNLHIPEHLDESIKVVLRGAHAQTEWRTLSLPLDVPLIDVVAAVTVESSLSSAIVAQPIKVQIRIEVSLQWGEQHQGRPDILGNNLATEEVDNGISNITEDEKGAQQQSVISDKESASENTPNSDSNNTADLPSNADSRRDFLEADQLKLQYNIASDYADWAVWGNKKGTLSIPRDSLTSVHVINATLLPLRAGCLLLPRVRVTSTPYAYRSIQCESYMTNGAKYIDTTEPLTPDCFWVDLRPFNSLSV</sequence>
<evidence type="ECO:0000313" key="9">
    <source>
        <dbReference type="Proteomes" id="UP001214628"/>
    </source>
</evidence>
<evidence type="ECO:0000256" key="4">
    <source>
        <dbReference type="SAM" id="MobiDB-lite"/>
    </source>
</evidence>
<dbReference type="InterPro" id="IPR056913">
    <property type="entry name" value="TRAPPC10/Trs130_N"/>
</dbReference>
<protein>
    <submittedName>
        <fullName evidence="8">Uncharacterized protein</fullName>
    </submittedName>
</protein>
<dbReference type="Pfam" id="PF23274">
    <property type="entry name" value="DUF7077"/>
    <property type="match status" value="1"/>
</dbReference>
<name>A0AAF0F840_9BASI</name>
<feature type="compositionally biased region" description="Polar residues" evidence="4">
    <location>
        <begin position="1220"/>
        <end position="1238"/>
    </location>
</feature>
<dbReference type="Pfam" id="PF23036">
    <property type="entry name" value="TRAPPC10_1st"/>
    <property type="match status" value="2"/>
</dbReference>
<organism evidence="8 9">
    <name type="scientific">Malassezia psittaci</name>
    <dbReference type="NCBI Taxonomy" id="1821823"/>
    <lineage>
        <taxon>Eukaryota</taxon>
        <taxon>Fungi</taxon>
        <taxon>Dikarya</taxon>
        <taxon>Basidiomycota</taxon>
        <taxon>Ustilaginomycotina</taxon>
        <taxon>Malasseziomycetes</taxon>
        <taxon>Malasseziales</taxon>
        <taxon>Malasseziaceae</taxon>
        <taxon>Malassezia</taxon>
    </lineage>
</organism>
<dbReference type="PANTHER" id="PTHR13251">
    <property type="entry name" value="EPILEPSY HOLOPROSENCEPHALY CANDIDATE 1/TMEM1"/>
    <property type="match status" value="1"/>
</dbReference>